<protein>
    <recommendedName>
        <fullName evidence="3">Topoisomerase 1-associated factor 1</fullName>
    </recommendedName>
</protein>
<dbReference type="PANTHER" id="PTHR22940:SF4">
    <property type="entry name" value="PROTEIN TIMELESS HOMOLOG"/>
    <property type="match status" value="1"/>
</dbReference>
<evidence type="ECO:0000256" key="1">
    <source>
        <dbReference type="ARBA" id="ARBA00004123"/>
    </source>
</evidence>
<evidence type="ECO:0000256" key="3">
    <source>
        <dbReference type="ARBA" id="ARBA00021529"/>
    </source>
</evidence>
<accession>A0A5E8BBQ6</accession>
<feature type="compositionally biased region" description="Basic and acidic residues" evidence="10">
    <location>
        <begin position="1131"/>
        <end position="1148"/>
    </location>
</feature>
<dbReference type="GO" id="GO:0043111">
    <property type="term" value="P:replication fork arrest"/>
    <property type="evidence" value="ECO:0007669"/>
    <property type="project" value="TreeGrafter"/>
</dbReference>
<evidence type="ECO:0000256" key="10">
    <source>
        <dbReference type="SAM" id="MobiDB-lite"/>
    </source>
</evidence>
<name>A0A5E8BBQ6_9ASCO</name>
<keyword evidence="6" id="KW-0234">DNA repair</keyword>
<evidence type="ECO:0000256" key="5">
    <source>
        <dbReference type="ARBA" id="ARBA00022880"/>
    </source>
</evidence>
<keyword evidence="13" id="KW-1185">Reference proteome</keyword>
<dbReference type="InterPro" id="IPR044998">
    <property type="entry name" value="Timeless"/>
</dbReference>
<keyword evidence="4" id="KW-0227">DNA damage</keyword>
<dbReference type="OrthoDB" id="310853at2759"/>
<evidence type="ECO:0000256" key="8">
    <source>
        <dbReference type="ARBA" id="ARBA00023254"/>
    </source>
</evidence>
<evidence type="ECO:0000259" key="11">
    <source>
        <dbReference type="Pfam" id="PF04821"/>
    </source>
</evidence>
<sequence>MNLEQKETTDQITLEEPQDEFTELKAHIVNLVSALGGPDLAEETEPYVLGDDALGCLRDLKRWLKVYDEQNDSLDVARAISETSLVTFDLLEILTQWDIEEEIHEETDKENEHQPINVEDEEDEEKQKKKFQRDKKTRIALACLELLVPLTWPISLSKTSNPNHFTHMPYLEVAYLKYKNAILAHPEHRIFRALIHLCLPALSTPENKRTLRHRSTLKLSVYFLRNICRINYRDNMDNQFEQLYLDTSRNTEVQVMKQQGVLDFLMALSSNISSTEFPYLNTPLMECLYYLLYGVDASTLFESTDKIILDENGQRNDLKSLLSRDKARENNLKSRLAKRTNRSTALVSIKDSNGDTSAVISRAHTIGTSDVLDSLDEYKTKRLPKLSNHARMTIKSNVPGADNLDRFIENQWNVTILLTKEVREILHDFCCDFLQVSFNPLFKNLRNYFENEWMESAGKEFSNIVQYEHQIHFLYLASSFLRIERTRLSIKFDKKEDVDFGLVAEALIHNMFIIVMKMMRVSIETRAWAVAYTSMRCFNEIILTTNEMERIGDEETREMADNMKHRLFYLEEWLNTLAGLPVAARSQNESFVNLVVEVSYNVLSTLEKFTKKNKELYIQAGRRRRQIQKKKTGDVNDEEADDEEEAMDQFLQEKRYNERKLDFAAFQRKYLKEDTVEMLTVYLSNFEELSRRQIKWGLGLAHRFFVTAGYHVGFFRLDFMRILDRLLESRAITTDLSSEFERFNKFFMRTFTSMLEKTPSLQWEILFHKEHARVFYLENGVTVEDTKANKPKINRRIAGKVSLPMQFLESEEYTGPREHRFRILVAALIDAEKRPLLEWTIKALEKAYDARLAWISSSELNDSVIIDEEALNPRLNPEMDNKAVQEIEIGLRKNGTFRLLLKECQLRLEDNADRTLCMLPRDALMETVKICLDYMKRFNDEGTEFPDGKLASAYLEEVRPIRKRVGPKDRKGSDSGDEEGGDIDDDLDGFIERDNDEESDSEDDGSSEEEEAQESGAEGGLSKKRRRRGSGSGKSRKHKKAKKDQRQQKLPLRRKPVARQVEYKSSEFITESDDEEDAERDHEFFEREAEQRVREKAKMDLLLKRPQSQKSVTEPSSLEQSKNESSLPDSELEHGSEEHEEPENKSDNSSDEESAGSDDELAEPEEESEKGTAKTSAQPFELESDDDAEPEEGSGSESEQAGTDLEPNPAKENDNEEWAEGVSISSVSLAVEAV</sequence>
<organism evidence="12 13">
    <name type="scientific">Magnusiomyces paraingens</name>
    <dbReference type="NCBI Taxonomy" id="2606893"/>
    <lineage>
        <taxon>Eukaryota</taxon>
        <taxon>Fungi</taxon>
        <taxon>Dikarya</taxon>
        <taxon>Ascomycota</taxon>
        <taxon>Saccharomycotina</taxon>
        <taxon>Dipodascomycetes</taxon>
        <taxon>Dipodascales</taxon>
        <taxon>Dipodascaceae</taxon>
        <taxon>Magnusiomyces</taxon>
    </lineage>
</organism>
<comment type="similarity">
    <text evidence="2">Belongs to the timeless family.</text>
</comment>
<keyword evidence="9" id="KW-0131">Cell cycle</keyword>
<evidence type="ECO:0000256" key="4">
    <source>
        <dbReference type="ARBA" id="ARBA00022763"/>
    </source>
</evidence>
<feature type="region of interest" description="Disordered" evidence="10">
    <location>
        <begin position="105"/>
        <end position="131"/>
    </location>
</feature>
<feature type="compositionally biased region" description="Basic residues" evidence="10">
    <location>
        <begin position="1022"/>
        <end position="1043"/>
    </location>
</feature>
<evidence type="ECO:0000256" key="7">
    <source>
        <dbReference type="ARBA" id="ARBA00023242"/>
    </source>
</evidence>
<feature type="compositionally biased region" description="Acidic residues" evidence="10">
    <location>
        <begin position="1149"/>
        <end position="1168"/>
    </location>
</feature>
<dbReference type="GO" id="GO:0003677">
    <property type="term" value="F:DNA binding"/>
    <property type="evidence" value="ECO:0007669"/>
    <property type="project" value="TreeGrafter"/>
</dbReference>
<keyword evidence="5" id="KW-0236">DNA replication inhibitor</keyword>
<evidence type="ECO:0000256" key="2">
    <source>
        <dbReference type="ARBA" id="ARBA00008174"/>
    </source>
</evidence>
<evidence type="ECO:0000256" key="6">
    <source>
        <dbReference type="ARBA" id="ARBA00023204"/>
    </source>
</evidence>
<dbReference type="GO" id="GO:0031298">
    <property type="term" value="C:replication fork protection complex"/>
    <property type="evidence" value="ECO:0007669"/>
    <property type="project" value="TreeGrafter"/>
</dbReference>
<feature type="compositionally biased region" description="Acidic residues" evidence="10">
    <location>
        <begin position="975"/>
        <end position="1013"/>
    </location>
</feature>
<dbReference type="AlphaFoldDB" id="A0A5E8BBQ6"/>
<feature type="region of interest" description="Disordered" evidence="10">
    <location>
        <begin position="965"/>
        <end position="1234"/>
    </location>
</feature>
<proteinExistence type="inferred from homology"/>
<evidence type="ECO:0000256" key="9">
    <source>
        <dbReference type="ARBA" id="ARBA00023306"/>
    </source>
</evidence>
<dbReference type="RefSeq" id="XP_031852020.1">
    <property type="nucleotide sequence ID" value="XM_031996129.1"/>
</dbReference>
<feature type="compositionally biased region" description="Basic and acidic residues" evidence="10">
    <location>
        <begin position="1079"/>
        <end position="1103"/>
    </location>
</feature>
<dbReference type="GO" id="GO:0000076">
    <property type="term" value="P:DNA replication checkpoint signaling"/>
    <property type="evidence" value="ECO:0007669"/>
    <property type="project" value="TreeGrafter"/>
</dbReference>
<feature type="compositionally biased region" description="Acidic residues" evidence="10">
    <location>
        <begin position="1182"/>
        <end position="1194"/>
    </location>
</feature>
<dbReference type="GO" id="GO:0006281">
    <property type="term" value="P:DNA repair"/>
    <property type="evidence" value="ECO:0007669"/>
    <property type="project" value="UniProtKB-KW"/>
</dbReference>
<keyword evidence="8" id="KW-0469">Meiosis</keyword>
<comment type="subcellular location">
    <subcellularLocation>
        <location evidence="1">Nucleus</location>
    </subcellularLocation>
</comment>
<dbReference type="Proteomes" id="UP000398389">
    <property type="component" value="Unassembled WGS sequence"/>
</dbReference>
<feature type="domain" description="Timeless N-terminal" evidence="11">
    <location>
        <begin position="46"/>
        <end position="348"/>
    </location>
</feature>
<evidence type="ECO:0000313" key="13">
    <source>
        <dbReference type="Proteomes" id="UP000398389"/>
    </source>
</evidence>
<dbReference type="InterPro" id="IPR006906">
    <property type="entry name" value="Timeless_N"/>
</dbReference>
<feature type="compositionally biased region" description="Basic and acidic residues" evidence="10">
    <location>
        <begin position="965"/>
        <end position="974"/>
    </location>
</feature>
<keyword evidence="7" id="KW-0539">Nucleus</keyword>
<dbReference type="EMBL" id="CABVLU010000001">
    <property type="protein sequence ID" value="VVT46827.1"/>
    <property type="molecule type" value="Genomic_DNA"/>
</dbReference>
<dbReference type="PANTHER" id="PTHR22940">
    <property type="entry name" value="TIMEOUT/TIMELESS-2"/>
    <property type="match status" value="1"/>
</dbReference>
<dbReference type="GeneID" id="43580229"/>
<gene>
    <name evidence="12" type="ORF">SAPINGB_P001406</name>
</gene>
<dbReference type="GO" id="GO:0051321">
    <property type="term" value="P:meiotic cell cycle"/>
    <property type="evidence" value="ECO:0007669"/>
    <property type="project" value="UniProtKB-KW"/>
</dbReference>
<dbReference type="Pfam" id="PF04821">
    <property type="entry name" value="TIMELESS"/>
    <property type="match status" value="1"/>
</dbReference>
<feature type="compositionally biased region" description="Polar residues" evidence="10">
    <location>
        <begin position="1106"/>
        <end position="1128"/>
    </location>
</feature>
<reference evidence="12 13" key="1">
    <citation type="submission" date="2019-09" db="EMBL/GenBank/DDBJ databases">
        <authorList>
            <person name="Brejova B."/>
        </authorList>
    </citation>
    <scope>NUCLEOTIDE SEQUENCE [LARGE SCALE GENOMIC DNA]</scope>
</reference>
<evidence type="ECO:0000313" key="12">
    <source>
        <dbReference type="EMBL" id="VVT46827.1"/>
    </source>
</evidence>